<feature type="signal peptide" evidence="1">
    <location>
        <begin position="1"/>
        <end position="19"/>
    </location>
</feature>
<keyword evidence="1" id="KW-0732">Signal</keyword>
<name>A0ABW3BRZ3_9FLAO</name>
<organism evidence="2 3">
    <name type="scientific">Mariniflexile aquimaris</name>
    <dbReference type="NCBI Taxonomy" id="881009"/>
    <lineage>
        <taxon>Bacteria</taxon>
        <taxon>Pseudomonadati</taxon>
        <taxon>Bacteroidota</taxon>
        <taxon>Flavobacteriia</taxon>
        <taxon>Flavobacteriales</taxon>
        <taxon>Flavobacteriaceae</taxon>
        <taxon>Mariniflexile</taxon>
    </lineage>
</organism>
<evidence type="ECO:0000256" key="1">
    <source>
        <dbReference type="SAM" id="SignalP"/>
    </source>
</evidence>
<dbReference type="Proteomes" id="UP001597011">
    <property type="component" value="Unassembled WGS sequence"/>
</dbReference>
<gene>
    <name evidence="2" type="ORF">ACFQ0I_09105</name>
</gene>
<evidence type="ECO:0000313" key="2">
    <source>
        <dbReference type="EMBL" id="MFD0835920.1"/>
    </source>
</evidence>
<dbReference type="EMBL" id="JBHTIB010000012">
    <property type="protein sequence ID" value="MFD0835920.1"/>
    <property type="molecule type" value="Genomic_DNA"/>
</dbReference>
<sequence>MKKLVLVLVLMASFTGMTAQNKTQEKKIKYFVEAAVKEFGLNADQHKQLLDARNAYITDYMKVSKSTEGDDKKAKLNEVNKSFNQVLSEITGKTFSELQPFLARMRDELPNV</sequence>
<proteinExistence type="predicted"/>
<dbReference type="RefSeq" id="WP_379941475.1">
    <property type="nucleotide sequence ID" value="NZ_JBHTIB010000012.1"/>
</dbReference>
<accession>A0ABW3BRZ3</accession>
<reference evidence="3" key="1">
    <citation type="journal article" date="2019" name="Int. J. Syst. Evol. Microbiol.">
        <title>The Global Catalogue of Microorganisms (GCM) 10K type strain sequencing project: providing services to taxonomists for standard genome sequencing and annotation.</title>
        <authorList>
            <consortium name="The Broad Institute Genomics Platform"/>
            <consortium name="The Broad Institute Genome Sequencing Center for Infectious Disease"/>
            <person name="Wu L."/>
            <person name="Ma J."/>
        </authorList>
    </citation>
    <scope>NUCLEOTIDE SEQUENCE [LARGE SCALE GENOMIC DNA]</scope>
    <source>
        <strain evidence="3">CCUG 60529</strain>
    </source>
</reference>
<protein>
    <submittedName>
        <fullName evidence="2">Uncharacterized protein</fullName>
    </submittedName>
</protein>
<evidence type="ECO:0000313" key="3">
    <source>
        <dbReference type="Proteomes" id="UP001597011"/>
    </source>
</evidence>
<feature type="chain" id="PRO_5047383265" evidence="1">
    <location>
        <begin position="20"/>
        <end position="112"/>
    </location>
</feature>
<comment type="caution">
    <text evidence="2">The sequence shown here is derived from an EMBL/GenBank/DDBJ whole genome shotgun (WGS) entry which is preliminary data.</text>
</comment>
<keyword evidence="3" id="KW-1185">Reference proteome</keyword>